<dbReference type="OrthoDB" id="9775849at2"/>
<dbReference type="InterPro" id="IPR029056">
    <property type="entry name" value="Ribokinase-like"/>
</dbReference>
<dbReference type="Pfam" id="PF00294">
    <property type="entry name" value="PfkB"/>
    <property type="match status" value="2"/>
</dbReference>
<keyword evidence="3" id="KW-1185">Reference proteome</keyword>
<sequence>MSLMNLDDSSEHMTSFEGLKENRIEMILDTIASLKVGVIGDVCLDIYWEADITRSTLSRETPHHTLPVVEERFSPGAAGNVAANLKSLGCSEVYLCSVIGRDWRGEILIEQLEKRQIDTAFLLASEDWSTPAYCKPIRVGLQMVKQEDPRIDFQNFRPLPGLEMSELSERLDAMMERCDVIAVTDQLRNGVIGDEIRRKLESWAKRGKIIVVDSRENIGMYAGIIVKPNEIEASRWIEPQMDFIDRPYTHWAGVAKKLSAAVNGPCCLTLGSEGAIWVNEDSCTFVPTLPAEPPIDIVGAGDGFASALLCALGAGSEGHEAVAFAHLAASVVVRKIGTTGTASPDEIRKARLSREEGQAR</sequence>
<organism evidence="2 3">
    <name type="scientific">Paenibacillus montanisoli</name>
    <dbReference type="NCBI Taxonomy" id="2081970"/>
    <lineage>
        <taxon>Bacteria</taxon>
        <taxon>Bacillati</taxon>
        <taxon>Bacillota</taxon>
        <taxon>Bacilli</taxon>
        <taxon>Bacillales</taxon>
        <taxon>Paenibacillaceae</taxon>
        <taxon>Paenibacillus</taxon>
    </lineage>
</organism>
<dbReference type="GO" id="GO:0033786">
    <property type="term" value="F:heptose-1-phosphate adenylyltransferase activity"/>
    <property type="evidence" value="ECO:0007669"/>
    <property type="project" value="TreeGrafter"/>
</dbReference>
<dbReference type="GO" id="GO:0005829">
    <property type="term" value="C:cytosol"/>
    <property type="evidence" value="ECO:0007669"/>
    <property type="project" value="TreeGrafter"/>
</dbReference>
<evidence type="ECO:0000313" key="3">
    <source>
        <dbReference type="Proteomes" id="UP000249260"/>
    </source>
</evidence>
<evidence type="ECO:0000313" key="2">
    <source>
        <dbReference type="EMBL" id="RAP76591.1"/>
    </source>
</evidence>
<proteinExistence type="predicted"/>
<dbReference type="Gene3D" id="3.40.1190.20">
    <property type="match status" value="1"/>
</dbReference>
<protein>
    <submittedName>
        <fullName evidence="2">Sugar kinase</fullName>
    </submittedName>
</protein>
<accession>A0A328U5A1</accession>
<gene>
    <name evidence="2" type="ORF">DL346_14595</name>
</gene>
<dbReference type="PANTHER" id="PTHR46969">
    <property type="entry name" value="BIFUNCTIONAL PROTEIN HLDE"/>
    <property type="match status" value="1"/>
</dbReference>
<dbReference type="AlphaFoldDB" id="A0A328U5A1"/>
<dbReference type="EMBL" id="QLUW01000002">
    <property type="protein sequence ID" value="RAP76591.1"/>
    <property type="molecule type" value="Genomic_DNA"/>
</dbReference>
<name>A0A328U5A1_9BACL</name>
<reference evidence="2 3" key="1">
    <citation type="submission" date="2018-06" db="EMBL/GenBank/DDBJ databases">
        <title>Paenibacillus montanisoli sp. nov., isolated from mountain area soil.</title>
        <authorList>
            <person name="Wu M."/>
        </authorList>
    </citation>
    <scope>NUCLEOTIDE SEQUENCE [LARGE SCALE GENOMIC DNA]</scope>
    <source>
        <strain evidence="2 3">RA17</strain>
    </source>
</reference>
<keyword evidence="2" id="KW-0418">Kinase</keyword>
<dbReference type="SUPFAM" id="SSF53613">
    <property type="entry name" value="Ribokinase-like"/>
    <property type="match status" value="1"/>
</dbReference>
<dbReference type="GO" id="GO:0033785">
    <property type="term" value="F:heptose 7-phosphate kinase activity"/>
    <property type="evidence" value="ECO:0007669"/>
    <property type="project" value="TreeGrafter"/>
</dbReference>
<dbReference type="PANTHER" id="PTHR46969:SF1">
    <property type="entry name" value="BIFUNCTIONAL PROTEIN HLDE"/>
    <property type="match status" value="1"/>
</dbReference>
<dbReference type="InterPro" id="IPR011611">
    <property type="entry name" value="PfkB_dom"/>
</dbReference>
<feature type="domain" description="Carbohydrate kinase PfkB" evidence="1">
    <location>
        <begin position="72"/>
        <end position="132"/>
    </location>
</feature>
<evidence type="ECO:0000259" key="1">
    <source>
        <dbReference type="Pfam" id="PF00294"/>
    </source>
</evidence>
<comment type="caution">
    <text evidence="2">The sequence shown here is derived from an EMBL/GenBank/DDBJ whole genome shotgun (WGS) entry which is preliminary data.</text>
</comment>
<keyword evidence="2" id="KW-0808">Transferase</keyword>
<dbReference type="Proteomes" id="UP000249260">
    <property type="component" value="Unassembled WGS sequence"/>
</dbReference>
<feature type="domain" description="Carbohydrate kinase PfkB" evidence="1">
    <location>
        <begin position="225"/>
        <end position="341"/>
    </location>
</feature>